<proteinExistence type="predicted"/>
<keyword evidence="1" id="KW-1133">Transmembrane helix</keyword>
<dbReference type="RefSeq" id="WP_220201354.1">
    <property type="nucleotide sequence ID" value="NZ_BNJK01000001.1"/>
</dbReference>
<name>A0A8J3IEZ3_9CHLR</name>
<evidence type="ECO:0000256" key="1">
    <source>
        <dbReference type="SAM" id="Phobius"/>
    </source>
</evidence>
<dbReference type="EMBL" id="BNJK01000001">
    <property type="protein sequence ID" value="GHO90387.1"/>
    <property type="molecule type" value="Genomic_DNA"/>
</dbReference>
<keyword evidence="1" id="KW-0812">Transmembrane</keyword>
<organism evidence="2 3">
    <name type="scientific">Reticulibacter mediterranei</name>
    <dbReference type="NCBI Taxonomy" id="2778369"/>
    <lineage>
        <taxon>Bacteria</taxon>
        <taxon>Bacillati</taxon>
        <taxon>Chloroflexota</taxon>
        <taxon>Ktedonobacteria</taxon>
        <taxon>Ktedonobacterales</taxon>
        <taxon>Reticulibacteraceae</taxon>
        <taxon>Reticulibacter</taxon>
    </lineage>
</organism>
<keyword evidence="1" id="KW-0472">Membrane</keyword>
<sequence length="59" mass="6838">MRRLLTHEGLLKSIQEQVRFARARFGKSDLIDFVVVLIGYVVSGKSTLLAFYERLARLR</sequence>
<comment type="caution">
    <text evidence="2">The sequence shown here is derived from an EMBL/GenBank/DDBJ whole genome shotgun (WGS) entry which is preliminary data.</text>
</comment>
<dbReference type="AlphaFoldDB" id="A0A8J3IEZ3"/>
<keyword evidence="3" id="KW-1185">Reference proteome</keyword>
<reference evidence="2" key="1">
    <citation type="submission" date="2020-10" db="EMBL/GenBank/DDBJ databases">
        <title>Taxonomic study of unclassified bacteria belonging to the class Ktedonobacteria.</title>
        <authorList>
            <person name="Yabe S."/>
            <person name="Wang C.M."/>
            <person name="Zheng Y."/>
            <person name="Sakai Y."/>
            <person name="Cavaletti L."/>
            <person name="Monciardini P."/>
            <person name="Donadio S."/>
        </authorList>
    </citation>
    <scope>NUCLEOTIDE SEQUENCE</scope>
    <source>
        <strain evidence="2">ID150040</strain>
    </source>
</reference>
<dbReference type="Proteomes" id="UP000597444">
    <property type="component" value="Unassembled WGS sequence"/>
</dbReference>
<feature type="transmembrane region" description="Helical" evidence="1">
    <location>
        <begin position="30"/>
        <end position="52"/>
    </location>
</feature>
<evidence type="ECO:0000313" key="2">
    <source>
        <dbReference type="EMBL" id="GHO90387.1"/>
    </source>
</evidence>
<accession>A0A8J3IEZ3</accession>
<gene>
    <name evidence="2" type="ORF">KSF_004350</name>
</gene>
<protein>
    <submittedName>
        <fullName evidence="2">Uncharacterized protein</fullName>
    </submittedName>
</protein>
<evidence type="ECO:0000313" key="3">
    <source>
        <dbReference type="Proteomes" id="UP000597444"/>
    </source>
</evidence>